<proteinExistence type="predicted"/>
<keyword evidence="1" id="KW-0175">Coiled coil</keyword>
<evidence type="ECO:0000256" key="1">
    <source>
        <dbReference type="SAM" id="Coils"/>
    </source>
</evidence>
<sequence length="284" mass="33209">AQRSREKVKEGKEYSNWISYQLPLIRVFGKSNWCHATEEKSMNQNNNIFNKNEIENKLKDFKEGQDYSVSPTDEPNIKTYNFHNDKLRSVFRSDRVPVRITREAYDGKDYTYRGHFEEGKDYRYRREGGISSYSRAEVHEARWTYEGKGNLKGNPEPKKIEPNFGDFFEHEVAECKRDIADIERKIEKEKGNSGFDNRPKGCCLCGFRDVRPSDIHCQKCGAELCDEAKSVKSDLQKENHDLRQQLAEVQKQLAEVLAELKKLKNNSEGQNNKELDQQIVKNER</sequence>
<feature type="non-terminal residue" evidence="2">
    <location>
        <position position="1"/>
    </location>
</feature>
<keyword evidence="3" id="KW-1185">Reference proteome</keyword>
<gene>
    <name evidence="2" type="ORF">GMARGA_LOCUS39920</name>
</gene>
<dbReference type="EMBL" id="CAJVQB010098287">
    <property type="protein sequence ID" value="CAG8849857.1"/>
    <property type="molecule type" value="Genomic_DNA"/>
</dbReference>
<comment type="caution">
    <text evidence="2">The sequence shown here is derived from an EMBL/GenBank/DDBJ whole genome shotgun (WGS) entry which is preliminary data.</text>
</comment>
<evidence type="ECO:0000313" key="2">
    <source>
        <dbReference type="EMBL" id="CAG8849857.1"/>
    </source>
</evidence>
<feature type="coiled-coil region" evidence="1">
    <location>
        <begin position="225"/>
        <end position="277"/>
    </location>
</feature>
<protein>
    <submittedName>
        <fullName evidence="2">13628_t:CDS:1</fullName>
    </submittedName>
</protein>
<organism evidence="2 3">
    <name type="scientific">Gigaspora margarita</name>
    <dbReference type="NCBI Taxonomy" id="4874"/>
    <lineage>
        <taxon>Eukaryota</taxon>
        <taxon>Fungi</taxon>
        <taxon>Fungi incertae sedis</taxon>
        <taxon>Mucoromycota</taxon>
        <taxon>Glomeromycotina</taxon>
        <taxon>Glomeromycetes</taxon>
        <taxon>Diversisporales</taxon>
        <taxon>Gigasporaceae</taxon>
        <taxon>Gigaspora</taxon>
    </lineage>
</organism>
<accession>A0ABN7XAK5</accession>
<feature type="non-terminal residue" evidence="2">
    <location>
        <position position="284"/>
    </location>
</feature>
<evidence type="ECO:0000313" key="3">
    <source>
        <dbReference type="Proteomes" id="UP000789901"/>
    </source>
</evidence>
<name>A0ABN7XAK5_GIGMA</name>
<dbReference type="Proteomes" id="UP000789901">
    <property type="component" value="Unassembled WGS sequence"/>
</dbReference>
<reference evidence="2 3" key="1">
    <citation type="submission" date="2021-06" db="EMBL/GenBank/DDBJ databases">
        <authorList>
            <person name="Kallberg Y."/>
            <person name="Tangrot J."/>
            <person name="Rosling A."/>
        </authorList>
    </citation>
    <scope>NUCLEOTIDE SEQUENCE [LARGE SCALE GENOMIC DNA]</scope>
    <source>
        <strain evidence="2 3">120-4 pot B 10/14</strain>
    </source>
</reference>